<proteinExistence type="predicted"/>
<reference evidence="1" key="1">
    <citation type="submission" date="2021-05" db="EMBL/GenBank/DDBJ databases">
        <authorList>
            <person name="Scholz U."/>
            <person name="Mascher M."/>
            <person name="Fiebig A."/>
        </authorList>
    </citation>
    <scope>NUCLEOTIDE SEQUENCE [LARGE SCALE GENOMIC DNA]</scope>
</reference>
<dbReference type="Proteomes" id="UP001732700">
    <property type="component" value="Chromosome 1A"/>
</dbReference>
<evidence type="ECO:0000313" key="1">
    <source>
        <dbReference type="EnsemblPlants" id="AVESA.00010b.r2.1AG0004810.1.CDS"/>
    </source>
</evidence>
<name>A0ACD5T7E5_AVESA</name>
<reference evidence="1" key="2">
    <citation type="submission" date="2025-09" db="UniProtKB">
        <authorList>
            <consortium name="EnsemblPlants"/>
        </authorList>
    </citation>
    <scope>IDENTIFICATION</scope>
</reference>
<accession>A0ACD5T7E5</accession>
<keyword evidence="2" id="KW-1185">Reference proteome</keyword>
<evidence type="ECO:0000313" key="2">
    <source>
        <dbReference type="Proteomes" id="UP001732700"/>
    </source>
</evidence>
<sequence>MSSAAARLATAADNASSEAQSLVMDMRKALNSMKSLAVDFERAGKPDKVKRLEEEVLELMASYEDCAHLAEAVKDVPGAYQPSDQTTDFKKLIEAEVNKVKGTSRVSGDSQRLLRQFREAVWDVHHAGQPMPGDEQEDVVMTSTQNIILNVKCPITLKPVIELTNPVRCQDCRHIYDKDAIIDYIRRNKAPKCPVAGCPKALPHVARIVCDSYLLMEIEELRSSGPGATNASDVEDILDDEEDLVDDDEDGDN</sequence>
<protein>
    <submittedName>
        <fullName evidence="1">Uncharacterized protein</fullName>
    </submittedName>
</protein>
<dbReference type="EnsemblPlants" id="AVESA.00010b.r2.1AG0004810.1">
    <property type="protein sequence ID" value="AVESA.00010b.r2.1AG0004810.1.CDS"/>
    <property type="gene ID" value="AVESA.00010b.r2.1AG0004810"/>
</dbReference>
<organism evidence="1 2">
    <name type="scientific">Avena sativa</name>
    <name type="common">Oat</name>
    <dbReference type="NCBI Taxonomy" id="4498"/>
    <lineage>
        <taxon>Eukaryota</taxon>
        <taxon>Viridiplantae</taxon>
        <taxon>Streptophyta</taxon>
        <taxon>Embryophyta</taxon>
        <taxon>Tracheophyta</taxon>
        <taxon>Spermatophyta</taxon>
        <taxon>Magnoliopsida</taxon>
        <taxon>Liliopsida</taxon>
        <taxon>Poales</taxon>
        <taxon>Poaceae</taxon>
        <taxon>BOP clade</taxon>
        <taxon>Pooideae</taxon>
        <taxon>Poodae</taxon>
        <taxon>Poeae</taxon>
        <taxon>Poeae Chloroplast Group 1 (Aveneae type)</taxon>
        <taxon>Aveninae</taxon>
        <taxon>Avena</taxon>
    </lineage>
</organism>